<gene>
    <name evidence="4" type="ORF">E1263_14125</name>
</gene>
<keyword evidence="5" id="KW-1185">Reference proteome</keyword>
<dbReference type="PRINTS" id="PR00081">
    <property type="entry name" value="GDHRDH"/>
</dbReference>
<keyword evidence="2" id="KW-0560">Oxidoreductase</keyword>
<protein>
    <submittedName>
        <fullName evidence="4">SDR family NAD(P)-dependent oxidoreductase</fullName>
    </submittedName>
</protein>
<dbReference type="InterPro" id="IPR002347">
    <property type="entry name" value="SDR_fam"/>
</dbReference>
<dbReference type="PANTHER" id="PTHR44196">
    <property type="entry name" value="DEHYDROGENASE/REDUCTASE SDR FAMILY MEMBER 7B"/>
    <property type="match status" value="1"/>
</dbReference>
<evidence type="ECO:0000313" key="4">
    <source>
        <dbReference type="EMBL" id="TDD59623.1"/>
    </source>
</evidence>
<comment type="similarity">
    <text evidence="1 3">Belongs to the short-chain dehydrogenases/reductases (SDR) family.</text>
</comment>
<dbReference type="PANTHER" id="PTHR44196:SF1">
    <property type="entry name" value="DEHYDROGENASE_REDUCTASE SDR FAMILY MEMBER 7B"/>
    <property type="match status" value="1"/>
</dbReference>
<name>A0A4R4ZLH9_9ACTN</name>
<sequence length="224" mass="23472">MELSGAVAVVTGSNRGLGRELAKQLLARGAKVYGATRRPESLDLEGVIPLKLDVTDPASIAEAARIASDATLLINNAGVSTHTALVSGDWNNIQLELDTHLVGPLQLIRAFAPVIEANGGGGIHNVLSVLAWVHHIEAYAAYSVAKGAAWAMTTAVRAELAPRGIEVSALHVGYMDTDMADYVPADQKTDPAGIAKQALDGIAAGEPEILADEFTRETKASIFQ</sequence>
<dbReference type="Proteomes" id="UP000295124">
    <property type="component" value="Unassembled WGS sequence"/>
</dbReference>
<dbReference type="NCBIfam" id="NF006119">
    <property type="entry name" value="PRK08264.1-5"/>
    <property type="match status" value="1"/>
</dbReference>
<dbReference type="Pfam" id="PF00106">
    <property type="entry name" value="adh_short"/>
    <property type="match status" value="1"/>
</dbReference>
<dbReference type="EMBL" id="SMKX01000033">
    <property type="protein sequence ID" value="TDD59623.1"/>
    <property type="molecule type" value="Genomic_DNA"/>
</dbReference>
<dbReference type="PRINTS" id="PR00080">
    <property type="entry name" value="SDRFAMILY"/>
</dbReference>
<dbReference type="InterPro" id="IPR036291">
    <property type="entry name" value="NAD(P)-bd_dom_sf"/>
</dbReference>
<reference evidence="4 5" key="1">
    <citation type="submission" date="2019-03" db="EMBL/GenBank/DDBJ databases">
        <title>Draft genome sequences of novel Actinobacteria.</title>
        <authorList>
            <person name="Sahin N."/>
            <person name="Ay H."/>
            <person name="Saygin H."/>
        </authorList>
    </citation>
    <scope>NUCLEOTIDE SEQUENCE [LARGE SCALE GENOMIC DNA]</scope>
    <source>
        <strain evidence="4 5">JCM 13523</strain>
    </source>
</reference>
<comment type="caution">
    <text evidence="4">The sequence shown here is derived from an EMBL/GenBank/DDBJ whole genome shotgun (WGS) entry which is preliminary data.</text>
</comment>
<dbReference type="AlphaFoldDB" id="A0A4R4ZLH9"/>
<accession>A0A4R4ZLH9</accession>
<dbReference type="PROSITE" id="PS00061">
    <property type="entry name" value="ADH_SHORT"/>
    <property type="match status" value="1"/>
</dbReference>
<evidence type="ECO:0000256" key="1">
    <source>
        <dbReference type="ARBA" id="ARBA00006484"/>
    </source>
</evidence>
<proteinExistence type="inferred from homology"/>
<dbReference type="OrthoDB" id="3212478at2"/>
<organism evidence="4 5">
    <name type="scientific">Kribbella antibiotica</name>
    <dbReference type="NCBI Taxonomy" id="190195"/>
    <lineage>
        <taxon>Bacteria</taxon>
        <taxon>Bacillati</taxon>
        <taxon>Actinomycetota</taxon>
        <taxon>Actinomycetes</taxon>
        <taxon>Propionibacteriales</taxon>
        <taxon>Kribbellaceae</taxon>
        <taxon>Kribbella</taxon>
    </lineage>
</organism>
<dbReference type="RefSeq" id="WP_132167741.1">
    <property type="nucleotide sequence ID" value="NZ_SMKX01000033.1"/>
</dbReference>
<evidence type="ECO:0000313" key="5">
    <source>
        <dbReference type="Proteomes" id="UP000295124"/>
    </source>
</evidence>
<dbReference type="SUPFAM" id="SSF51735">
    <property type="entry name" value="NAD(P)-binding Rossmann-fold domains"/>
    <property type="match status" value="1"/>
</dbReference>
<dbReference type="InterPro" id="IPR020904">
    <property type="entry name" value="Sc_DH/Rdtase_CS"/>
</dbReference>
<dbReference type="Gene3D" id="3.40.50.720">
    <property type="entry name" value="NAD(P)-binding Rossmann-like Domain"/>
    <property type="match status" value="1"/>
</dbReference>
<evidence type="ECO:0000256" key="2">
    <source>
        <dbReference type="ARBA" id="ARBA00023002"/>
    </source>
</evidence>
<evidence type="ECO:0000256" key="3">
    <source>
        <dbReference type="RuleBase" id="RU000363"/>
    </source>
</evidence>
<dbReference type="GO" id="GO:0016491">
    <property type="term" value="F:oxidoreductase activity"/>
    <property type="evidence" value="ECO:0007669"/>
    <property type="project" value="UniProtKB-KW"/>
</dbReference>
<dbReference type="GO" id="GO:0016020">
    <property type="term" value="C:membrane"/>
    <property type="evidence" value="ECO:0007669"/>
    <property type="project" value="TreeGrafter"/>
</dbReference>